<protein>
    <submittedName>
        <fullName evidence="1">Uncharacterized protein</fullName>
    </submittedName>
</protein>
<dbReference type="Gramene" id="TVU40637">
    <property type="protein sequence ID" value="TVU40637"/>
    <property type="gene ID" value="EJB05_14106"/>
</dbReference>
<name>A0A5J9VYC7_9POAL</name>
<dbReference type="PANTHER" id="PTHR33186:SF15">
    <property type="entry name" value="OS06G0249850 PROTEIN"/>
    <property type="match status" value="1"/>
</dbReference>
<evidence type="ECO:0000313" key="1">
    <source>
        <dbReference type="EMBL" id="TVU40637.1"/>
    </source>
</evidence>
<organism evidence="1 2">
    <name type="scientific">Eragrostis curvula</name>
    <name type="common">weeping love grass</name>
    <dbReference type="NCBI Taxonomy" id="38414"/>
    <lineage>
        <taxon>Eukaryota</taxon>
        <taxon>Viridiplantae</taxon>
        <taxon>Streptophyta</taxon>
        <taxon>Embryophyta</taxon>
        <taxon>Tracheophyta</taxon>
        <taxon>Spermatophyta</taxon>
        <taxon>Magnoliopsida</taxon>
        <taxon>Liliopsida</taxon>
        <taxon>Poales</taxon>
        <taxon>Poaceae</taxon>
        <taxon>PACMAD clade</taxon>
        <taxon>Chloridoideae</taxon>
        <taxon>Eragrostideae</taxon>
        <taxon>Eragrostidinae</taxon>
        <taxon>Eragrostis</taxon>
    </lineage>
</organism>
<gene>
    <name evidence="1" type="ORF">EJB05_14106</name>
</gene>
<proteinExistence type="predicted"/>
<comment type="caution">
    <text evidence="1">The sequence shown here is derived from an EMBL/GenBank/DDBJ whole genome shotgun (WGS) entry which is preliminary data.</text>
</comment>
<keyword evidence="2" id="KW-1185">Reference proteome</keyword>
<dbReference type="Proteomes" id="UP000324897">
    <property type="component" value="Chromosome 4"/>
</dbReference>
<dbReference type="PANTHER" id="PTHR33186">
    <property type="entry name" value="OS10G0136150 PROTEIN-RELATED"/>
    <property type="match status" value="1"/>
</dbReference>
<dbReference type="AlphaFoldDB" id="A0A5J9VYC7"/>
<feature type="non-terminal residue" evidence="1">
    <location>
        <position position="1"/>
    </location>
</feature>
<evidence type="ECO:0000313" key="2">
    <source>
        <dbReference type="Proteomes" id="UP000324897"/>
    </source>
</evidence>
<accession>A0A5J9VYC7</accession>
<dbReference type="EMBL" id="RWGY01000007">
    <property type="protein sequence ID" value="TVU40637.1"/>
    <property type="molecule type" value="Genomic_DNA"/>
</dbReference>
<reference evidence="1 2" key="1">
    <citation type="journal article" date="2019" name="Sci. Rep.">
        <title>A high-quality genome of Eragrostis curvula grass provides insights into Poaceae evolution and supports new strategies to enhance forage quality.</title>
        <authorList>
            <person name="Carballo J."/>
            <person name="Santos B.A.C.M."/>
            <person name="Zappacosta D."/>
            <person name="Garbus I."/>
            <person name="Selva J.P."/>
            <person name="Gallo C.A."/>
            <person name="Diaz A."/>
            <person name="Albertini E."/>
            <person name="Caccamo M."/>
            <person name="Echenique V."/>
        </authorList>
    </citation>
    <scope>NUCLEOTIDE SEQUENCE [LARGE SCALE GENOMIC DNA]</scope>
    <source>
        <strain evidence="2">cv. Victoria</strain>
        <tissue evidence="1">Leaf</tissue>
    </source>
</reference>
<sequence length="125" mass="13911">MYEIHIAAEGSGQRIVLMAIEDGRLGFTIVHQFKLYLWSKEIGPGGDERWVQSRVIELEALLPAGASAASPRVIVTTDSAGIVFMTMIDGLFTFDRLKKREGHAQYIGYKWTCQSGHIDTTLLLV</sequence>